<evidence type="ECO:0000256" key="1">
    <source>
        <dbReference type="SAM" id="Phobius"/>
    </source>
</evidence>
<keyword evidence="3" id="KW-1185">Reference proteome</keyword>
<keyword evidence="1" id="KW-0472">Membrane</keyword>
<keyword evidence="1" id="KW-0812">Transmembrane</keyword>
<organism evidence="2 3">
    <name type="scientific">Xenoophorus captivus</name>
    <dbReference type="NCBI Taxonomy" id="1517983"/>
    <lineage>
        <taxon>Eukaryota</taxon>
        <taxon>Metazoa</taxon>
        <taxon>Chordata</taxon>
        <taxon>Craniata</taxon>
        <taxon>Vertebrata</taxon>
        <taxon>Euteleostomi</taxon>
        <taxon>Actinopterygii</taxon>
        <taxon>Neopterygii</taxon>
        <taxon>Teleostei</taxon>
        <taxon>Neoteleostei</taxon>
        <taxon>Acanthomorphata</taxon>
        <taxon>Ovalentaria</taxon>
        <taxon>Atherinomorphae</taxon>
        <taxon>Cyprinodontiformes</taxon>
        <taxon>Goodeidae</taxon>
        <taxon>Xenoophorus</taxon>
    </lineage>
</organism>
<feature type="transmembrane region" description="Helical" evidence="1">
    <location>
        <begin position="55"/>
        <end position="81"/>
    </location>
</feature>
<dbReference type="EMBL" id="JAHRIN010008956">
    <property type="protein sequence ID" value="MEQ2194128.1"/>
    <property type="molecule type" value="Genomic_DNA"/>
</dbReference>
<dbReference type="InterPro" id="IPR042507">
    <property type="entry name" value="TBC1D19"/>
</dbReference>
<accession>A0ABV0QF90</accession>
<dbReference type="Proteomes" id="UP001434883">
    <property type="component" value="Unassembled WGS sequence"/>
</dbReference>
<dbReference type="PANTHER" id="PTHR16110">
    <property type="entry name" value="TBC1 DOMAIN FAMILY MEMBER 19"/>
    <property type="match status" value="1"/>
</dbReference>
<reference evidence="2 3" key="1">
    <citation type="submission" date="2021-06" db="EMBL/GenBank/DDBJ databases">
        <authorList>
            <person name="Palmer J.M."/>
        </authorList>
    </citation>
    <scope>NUCLEOTIDE SEQUENCE [LARGE SCALE GENOMIC DNA]</scope>
    <source>
        <strain evidence="2 3">XC_2019</strain>
        <tissue evidence="2">Muscle</tissue>
    </source>
</reference>
<keyword evidence="1" id="KW-1133">Transmembrane helix</keyword>
<gene>
    <name evidence="2" type="ORF">XENOCAPTIV_024019</name>
</gene>
<sequence length="145" mass="16723">MHYEQLRAGVIQHDLLIDNLIYKDVKLTASNDDYYFVFEDFLYQVSSLLYETFNISFFTIPVFVFFLYSIVYACCSTVGIFQFGHPQCFPLVCDNSHFICCYTLQPGINSSLLVAALFVFDAHVINMSLYLASSLRSLLVYLALW</sequence>
<comment type="caution">
    <text evidence="2">The sequence shown here is derived from an EMBL/GenBank/DDBJ whole genome shotgun (WGS) entry which is preliminary data.</text>
</comment>
<dbReference type="PANTHER" id="PTHR16110:SF1">
    <property type="entry name" value="TBC1 DOMAIN FAMILY MEMBER 19"/>
    <property type="match status" value="1"/>
</dbReference>
<evidence type="ECO:0000313" key="3">
    <source>
        <dbReference type="Proteomes" id="UP001434883"/>
    </source>
</evidence>
<evidence type="ECO:0000313" key="2">
    <source>
        <dbReference type="EMBL" id="MEQ2194128.1"/>
    </source>
</evidence>
<proteinExistence type="predicted"/>
<protein>
    <submittedName>
        <fullName evidence="2">Uncharacterized protein</fullName>
    </submittedName>
</protein>
<name>A0ABV0QF90_9TELE</name>